<organism evidence="5 7">
    <name type="scientific">Paraclostridium sordellii</name>
    <name type="common">Clostridium sordellii</name>
    <dbReference type="NCBI Taxonomy" id="1505"/>
    <lineage>
        <taxon>Bacteria</taxon>
        <taxon>Bacillati</taxon>
        <taxon>Bacillota</taxon>
        <taxon>Clostridia</taxon>
        <taxon>Peptostreptococcales</taxon>
        <taxon>Peptostreptococcaceae</taxon>
        <taxon>Paraclostridium</taxon>
    </lineage>
</organism>
<evidence type="ECO:0000256" key="2">
    <source>
        <dbReference type="SAM" id="Phobius"/>
    </source>
</evidence>
<gene>
    <name evidence="4" type="ORF">ATCC9714_25101</name>
    <name evidence="5" type="ORF">R28058_22251</name>
</gene>
<dbReference type="CDD" id="cd00093">
    <property type="entry name" value="HTH_XRE"/>
    <property type="match status" value="1"/>
</dbReference>
<sequence length="118" mass="13733">MKLDERLLNLRKQKGLSQEELGKKIKVSKNTISKWERGLSYPDFENLAILSDFFELSLEKLMKDIDVNNIINKKYIDFRYKISIIFKSIINIFIGLGWILLVTLILGIIGSLMEKGIR</sequence>
<accession>A0A0A1SME0</accession>
<protein>
    <submittedName>
        <fullName evidence="5">DNA-binding protein</fullName>
    </submittedName>
    <submittedName>
        <fullName evidence="4">Transcriptional regulator</fullName>
    </submittedName>
</protein>
<dbReference type="InterPro" id="IPR010982">
    <property type="entry name" value="Lambda_DNA-bd_dom_sf"/>
</dbReference>
<name>A0A0A1SME0_PARSO</name>
<feature type="domain" description="HTH cro/C1-type" evidence="3">
    <location>
        <begin position="7"/>
        <end position="61"/>
    </location>
</feature>
<keyword evidence="2" id="KW-0812">Transmembrane</keyword>
<dbReference type="SUPFAM" id="SSF47413">
    <property type="entry name" value="lambda repressor-like DNA-binding domains"/>
    <property type="match status" value="1"/>
</dbReference>
<evidence type="ECO:0000313" key="7">
    <source>
        <dbReference type="Proteomes" id="UP000049127"/>
    </source>
</evidence>
<evidence type="ECO:0000313" key="5">
    <source>
        <dbReference type="EMBL" id="CEQ04492.1"/>
    </source>
</evidence>
<keyword evidence="6" id="KW-1185">Reference proteome</keyword>
<keyword evidence="2" id="KW-1133">Transmembrane helix</keyword>
<evidence type="ECO:0000313" key="6">
    <source>
        <dbReference type="Proteomes" id="UP000032811"/>
    </source>
</evidence>
<evidence type="ECO:0000259" key="3">
    <source>
        <dbReference type="PROSITE" id="PS50943"/>
    </source>
</evidence>
<dbReference type="Proteomes" id="UP000032811">
    <property type="component" value="Chromosome 1"/>
</dbReference>
<proteinExistence type="predicted"/>
<dbReference type="Proteomes" id="UP000049127">
    <property type="component" value="Unassembled WGS sequence"/>
</dbReference>
<dbReference type="PANTHER" id="PTHR46558">
    <property type="entry name" value="TRACRIPTIONAL REGULATORY PROTEIN-RELATED-RELATED"/>
    <property type="match status" value="1"/>
</dbReference>
<evidence type="ECO:0000313" key="4">
    <source>
        <dbReference type="EMBL" id="CEJ74622.1"/>
    </source>
</evidence>
<keyword evidence="2" id="KW-0472">Membrane</keyword>
<dbReference type="AlphaFoldDB" id="A0A0A1SME0"/>
<dbReference type="EMBL" id="CEKZ01000003">
    <property type="protein sequence ID" value="CEQ04492.1"/>
    <property type="molecule type" value="Genomic_DNA"/>
</dbReference>
<dbReference type="GeneID" id="97538338"/>
<reference evidence="4 6" key="1">
    <citation type="submission" date="2014-11" db="EMBL/GenBank/DDBJ databases">
        <authorList>
            <person name="Aslett M.A."/>
            <person name="De Silva N."/>
        </authorList>
    </citation>
    <scope>NUCLEOTIDE SEQUENCE [LARGE SCALE GENOMIC DNA]</scope>
    <source>
        <strain evidence="4 6">ATCC9714</strain>
    </source>
</reference>
<dbReference type="PANTHER" id="PTHR46558:SF13">
    <property type="entry name" value="HTH-TYPE TRANSCRIPTIONAL REGULATOR IMMR"/>
    <property type="match status" value="1"/>
</dbReference>
<dbReference type="Gene3D" id="1.10.260.40">
    <property type="entry name" value="lambda repressor-like DNA-binding domains"/>
    <property type="match status" value="1"/>
</dbReference>
<feature type="transmembrane region" description="Helical" evidence="2">
    <location>
        <begin position="89"/>
        <end position="113"/>
    </location>
</feature>
<dbReference type="GO" id="GO:0003677">
    <property type="term" value="F:DNA binding"/>
    <property type="evidence" value="ECO:0007669"/>
    <property type="project" value="UniProtKB-KW"/>
</dbReference>
<dbReference type="EMBL" id="LN679998">
    <property type="protein sequence ID" value="CEJ74622.1"/>
    <property type="molecule type" value="Genomic_DNA"/>
</dbReference>
<dbReference type="RefSeq" id="WP_021122625.1">
    <property type="nucleotide sequence ID" value="NZ_CDNF01000014.1"/>
</dbReference>
<dbReference type="Pfam" id="PF01381">
    <property type="entry name" value="HTH_3"/>
    <property type="match status" value="1"/>
</dbReference>
<dbReference type="OrthoDB" id="9801008at2"/>
<dbReference type="SMART" id="SM00530">
    <property type="entry name" value="HTH_XRE"/>
    <property type="match status" value="1"/>
</dbReference>
<dbReference type="InterPro" id="IPR001387">
    <property type="entry name" value="Cro/C1-type_HTH"/>
</dbReference>
<dbReference type="PROSITE" id="PS50943">
    <property type="entry name" value="HTH_CROC1"/>
    <property type="match status" value="1"/>
</dbReference>
<evidence type="ECO:0000256" key="1">
    <source>
        <dbReference type="ARBA" id="ARBA00023125"/>
    </source>
</evidence>
<keyword evidence="1 5" id="KW-0238">DNA-binding</keyword>
<reference evidence="5 7" key="2">
    <citation type="submission" date="2015-01" db="EMBL/GenBank/DDBJ databases">
        <authorList>
            <person name="Aslett A.Martin."/>
            <person name="De Silva Nishadi"/>
        </authorList>
    </citation>
    <scope>NUCLEOTIDE SEQUENCE [LARGE SCALE GENOMIC DNA]</scope>
    <source>
        <strain evidence="5 7">R28058</strain>
    </source>
</reference>